<evidence type="ECO:0000256" key="3">
    <source>
        <dbReference type="ARBA" id="ARBA00023204"/>
    </source>
</evidence>
<dbReference type="EMBL" id="LIAE01006417">
    <property type="protein sequence ID" value="PAV89897.1"/>
    <property type="molecule type" value="Genomic_DNA"/>
</dbReference>
<gene>
    <name evidence="9" type="ORF">WR25_15214</name>
</gene>
<feature type="domain" description="UBA" evidence="7">
    <location>
        <begin position="328"/>
        <end position="370"/>
    </location>
</feature>
<feature type="domain" description="Ubiquitin-like" evidence="8">
    <location>
        <begin position="4"/>
        <end position="81"/>
    </location>
</feature>
<dbReference type="InterPro" id="IPR006636">
    <property type="entry name" value="STI1_HS-bd"/>
</dbReference>
<keyword evidence="4 5" id="KW-0539">Nucleus</keyword>
<dbReference type="InterPro" id="IPR004806">
    <property type="entry name" value="Rad23"/>
</dbReference>
<evidence type="ECO:0000313" key="9">
    <source>
        <dbReference type="EMBL" id="PAV89897.1"/>
    </source>
</evidence>
<dbReference type="Gene3D" id="1.10.8.10">
    <property type="entry name" value="DNA helicase RuvA subunit, C-terminal domain"/>
    <property type="match status" value="2"/>
</dbReference>
<keyword evidence="5" id="KW-0963">Cytoplasm</keyword>
<keyword evidence="1" id="KW-0677">Repeat</keyword>
<dbReference type="SMART" id="SM00165">
    <property type="entry name" value="UBA"/>
    <property type="match status" value="2"/>
</dbReference>
<dbReference type="Pfam" id="PF09280">
    <property type="entry name" value="XPC-binding"/>
    <property type="match status" value="1"/>
</dbReference>
<dbReference type="GO" id="GO:0005654">
    <property type="term" value="C:nucleoplasm"/>
    <property type="evidence" value="ECO:0007669"/>
    <property type="project" value="TreeGrafter"/>
</dbReference>
<dbReference type="PROSITE" id="PS50030">
    <property type="entry name" value="UBA"/>
    <property type="match status" value="2"/>
</dbReference>
<dbReference type="SMART" id="SM00213">
    <property type="entry name" value="UBQ"/>
    <property type="match status" value="1"/>
</dbReference>
<organism evidence="9 10">
    <name type="scientific">Diploscapter pachys</name>
    <dbReference type="NCBI Taxonomy" id="2018661"/>
    <lineage>
        <taxon>Eukaryota</taxon>
        <taxon>Metazoa</taxon>
        <taxon>Ecdysozoa</taxon>
        <taxon>Nematoda</taxon>
        <taxon>Chromadorea</taxon>
        <taxon>Rhabditida</taxon>
        <taxon>Rhabditina</taxon>
        <taxon>Rhabditomorpha</taxon>
        <taxon>Rhabditoidea</taxon>
        <taxon>Rhabditidae</taxon>
        <taxon>Diploscapter</taxon>
    </lineage>
</organism>
<sequence>MTAVSVTFKTLKQESFKLELMPSDNIGDVKKKIAETRGEDYAVELQKLIYNGKILNDTDTVESAGLDPQKFVVVMLSAKKKPAEPETTAAAEPTSAESATPSVPPTTPIYKGGTESTSDATPQVAAPAQVAPNAPARAASNLTAEQNSQIDAISGMGYPREQVVAALQAAFWNSDRAVEYLLTGIPDEQQLAAGEFQAGAEAEHIEGSEEGEGGDLGDLAYLRSNPQINELRRLIQGNPALLNDVFQQISAVNPELLNAIQSNPAEFLSMLNEPVVDENPAAGRGEGNAPAGGQQQGKNIAIFFRRFLKSYCDFLEPPVRGHIVRLTPAEQEAIQRIKSMGFRVPDAAIVEAYLACDKNEEMAIQYILDNMAEYQED</sequence>
<dbReference type="PROSITE" id="PS50053">
    <property type="entry name" value="UBIQUITIN_2"/>
    <property type="match status" value="1"/>
</dbReference>
<dbReference type="CDD" id="cd14280">
    <property type="entry name" value="UBA1_Rad23_like"/>
    <property type="match status" value="1"/>
</dbReference>
<evidence type="ECO:0000259" key="8">
    <source>
        <dbReference type="PROSITE" id="PS50053"/>
    </source>
</evidence>
<dbReference type="InterPro" id="IPR029071">
    <property type="entry name" value="Ubiquitin-like_domsf"/>
</dbReference>
<dbReference type="CDD" id="cd01805">
    <property type="entry name" value="Ubl_Rad23"/>
    <property type="match status" value="1"/>
</dbReference>
<comment type="subcellular location">
    <subcellularLocation>
        <location evidence="5">Nucleus</location>
    </subcellularLocation>
    <subcellularLocation>
        <location evidence="5">Cytoplasm</location>
    </subcellularLocation>
</comment>
<dbReference type="InterPro" id="IPR000626">
    <property type="entry name" value="Ubiquitin-like_dom"/>
</dbReference>
<dbReference type="SMART" id="SM00727">
    <property type="entry name" value="STI1"/>
    <property type="match status" value="1"/>
</dbReference>
<dbReference type="SUPFAM" id="SSF46934">
    <property type="entry name" value="UBA-like"/>
    <property type="match status" value="2"/>
</dbReference>
<dbReference type="InterPro" id="IPR036353">
    <property type="entry name" value="XPC-bd_sf"/>
</dbReference>
<dbReference type="FunFam" id="1.10.8.10:FF:000003">
    <property type="entry name" value="UV excision repair protein RAD23 homolog"/>
    <property type="match status" value="1"/>
</dbReference>
<dbReference type="Pfam" id="PF00240">
    <property type="entry name" value="ubiquitin"/>
    <property type="match status" value="1"/>
</dbReference>
<dbReference type="InterPro" id="IPR015940">
    <property type="entry name" value="UBA"/>
</dbReference>
<feature type="region of interest" description="Disordered" evidence="6">
    <location>
        <begin position="82"/>
        <end position="143"/>
    </location>
</feature>
<evidence type="ECO:0000256" key="2">
    <source>
        <dbReference type="ARBA" id="ARBA00022763"/>
    </source>
</evidence>
<comment type="caution">
    <text evidence="9">The sequence shown here is derived from an EMBL/GenBank/DDBJ whole genome shotgun (WGS) entry which is preliminary data.</text>
</comment>
<keyword evidence="2 5" id="KW-0227">DNA damage</keyword>
<dbReference type="GO" id="GO:0070628">
    <property type="term" value="F:proteasome binding"/>
    <property type="evidence" value="ECO:0007669"/>
    <property type="project" value="TreeGrafter"/>
</dbReference>
<reference evidence="9 10" key="1">
    <citation type="journal article" date="2017" name="Curr. Biol.">
        <title>Genome architecture and evolution of a unichromosomal asexual nematode.</title>
        <authorList>
            <person name="Fradin H."/>
            <person name="Zegar C."/>
            <person name="Gutwein M."/>
            <person name="Lucas J."/>
            <person name="Kovtun M."/>
            <person name="Corcoran D."/>
            <person name="Baugh L.R."/>
            <person name="Kiontke K."/>
            <person name="Gunsalus K."/>
            <person name="Fitch D.H."/>
            <person name="Piano F."/>
        </authorList>
    </citation>
    <scope>NUCLEOTIDE SEQUENCE [LARGE SCALE GENOMIC DNA]</scope>
    <source>
        <strain evidence="9">PF1309</strain>
    </source>
</reference>
<dbReference type="SUPFAM" id="SSF54236">
    <property type="entry name" value="Ubiquitin-like"/>
    <property type="match status" value="1"/>
</dbReference>
<dbReference type="PRINTS" id="PR01839">
    <property type="entry name" value="RAD23PROTEIN"/>
</dbReference>
<comment type="similarity">
    <text evidence="5">Belongs to the RAD23 family.</text>
</comment>
<feature type="compositionally biased region" description="Low complexity" evidence="6">
    <location>
        <begin position="85"/>
        <end position="101"/>
    </location>
</feature>
<evidence type="ECO:0000256" key="6">
    <source>
        <dbReference type="SAM" id="MobiDB-lite"/>
    </source>
</evidence>
<dbReference type="Gene3D" id="3.10.20.90">
    <property type="entry name" value="Phosphatidylinositol 3-kinase Catalytic Subunit, Chain A, domain 1"/>
    <property type="match status" value="1"/>
</dbReference>
<dbReference type="SUPFAM" id="SSF101238">
    <property type="entry name" value="XPC-binding domain"/>
    <property type="match status" value="1"/>
</dbReference>
<dbReference type="GO" id="GO:0043130">
    <property type="term" value="F:ubiquitin binding"/>
    <property type="evidence" value="ECO:0007669"/>
    <property type="project" value="UniProtKB-UniRule"/>
</dbReference>
<dbReference type="STRING" id="2018661.A0A2A2LV78"/>
<dbReference type="Pfam" id="PF00627">
    <property type="entry name" value="UBA"/>
    <property type="match status" value="2"/>
</dbReference>
<dbReference type="Proteomes" id="UP000218231">
    <property type="component" value="Unassembled WGS sequence"/>
</dbReference>
<feature type="domain" description="UBA" evidence="7">
    <location>
        <begin position="143"/>
        <end position="184"/>
    </location>
</feature>
<dbReference type="AlphaFoldDB" id="A0A2A2LV78"/>
<comment type="function">
    <text evidence="5">Multiubiquitin chain receptor involved in modulation of proteasomal degradation. Involved in nucleotide excision repair.</text>
</comment>
<dbReference type="PANTHER" id="PTHR10621">
    <property type="entry name" value="UV EXCISION REPAIR PROTEIN RAD23"/>
    <property type="match status" value="1"/>
</dbReference>
<dbReference type="FunFam" id="1.10.8.10:FF:000002">
    <property type="entry name" value="UV excision repair protein RAD23 homolog"/>
    <property type="match status" value="1"/>
</dbReference>
<dbReference type="NCBIfam" id="TIGR00601">
    <property type="entry name" value="rad23"/>
    <property type="match status" value="1"/>
</dbReference>
<evidence type="ECO:0000256" key="5">
    <source>
        <dbReference type="RuleBase" id="RU367049"/>
    </source>
</evidence>
<dbReference type="GO" id="GO:0043161">
    <property type="term" value="P:proteasome-mediated ubiquitin-dependent protein catabolic process"/>
    <property type="evidence" value="ECO:0007669"/>
    <property type="project" value="UniProtKB-UniRule"/>
</dbReference>
<dbReference type="FunFam" id="3.10.20.90:FF:000254">
    <property type="entry name" value="UV excision repair protein Rad23"/>
    <property type="match status" value="1"/>
</dbReference>
<dbReference type="PANTHER" id="PTHR10621:SF0">
    <property type="entry name" value="UV EXCISION REPAIR PROTEIN RAD23"/>
    <property type="match status" value="1"/>
</dbReference>
<keyword evidence="3 5" id="KW-0234">DNA repair</keyword>
<evidence type="ECO:0000313" key="10">
    <source>
        <dbReference type="Proteomes" id="UP000218231"/>
    </source>
</evidence>
<accession>A0A2A2LV78</accession>
<protein>
    <recommendedName>
        <fullName evidence="5">UV excision repair protein RAD23</fullName>
    </recommendedName>
</protein>
<dbReference type="OrthoDB" id="419317at2759"/>
<feature type="compositionally biased region" description="Low complexity" evidence="6">
    <location>
        <begin position="120"/>
        <end position="139"/>
    </location>
</feature>
<dbReference type="InterPro" id="IPR015360">
    <property type="entry name" value="XPC-bd"/>
</dbReference>
<evidence type="ECO:0000259" key="7">
    <source>
        <dbReference type="PROSITE" id="PS50030"/>
    </source>
</evidence>
<dbReference type="GO" id="GO:0003684">
    <property type="term" value="F:damaged DNA binding"/>
    <property type="evidence" value="ECO:0007669"/>
    <property type="project" value="UniProtKB-UniRule"/>
</dbReference>
<dbReference type="GO" id="GO:0005829">
    <property type="term" value="C:cytosol"/>
    <property type="evidence" value="ECO:0007669"/>
    <property type="project" value="TreeGrafter"/>
</dbReference>
<dbReference type="Gene3D" id="1.10.10.540">
    <property type="entry name" value="XPC-binding domain"/>
    <property type="match status" value="1"/>
</dbReference>
<dbReference type="GO" id="GO:0031593">
    <property type="term" value="F:polyubiquitin modification-dependent protein binding"/>
    <property type="evidence" value="ECO:0007669"/>
    <property type="project" value="UniProtKB-UniRule"/>
</dbReference>
<evidence type="ECO:0000256" key="4">
    <source>
        <dbReference type="ARBA" id="ARBA00023242"/>
    </source>
</evidence>
<evidence type="ECO:0000256" key="1">
    <source>
        <dbReference type="ARBA" id="ARBA00022737"/>
    </source>
</evidence>
<keyword evidence="10" id="KW-1185">Reference proteome</keyword>
<dbReference type="InterPro" id="IPR009060">
    <property type="entry name" value="UBA-like_sf"/>
</dbReference>
<dbReference type="GO" id="GO:0006289">
    <property type="term" value="P:nucleotide-excision repair"/>
    <property type="evidence" value="ECO:0007669"/>
    <property type="project" value="UniProtKB-UniRule"/>
</dbReference>
<name>A0A2A2LV78_9BILA</name>
<proteinExistence type="inferred from homology"/>